<dbReference type="OrthoDB" id="9814063at2"/>
<name>A0A3S0H2U3_9BURK</name>
<sequence length="104" mass="10592">MKRVLLSAALGLGLAGAAAPALADLALATSKNCMSCHAVERKVLGPSFKDVAAKYKDDKGAVDALASKIMKGGSGVWGPVPMPANNQVSEADAKKLAAWVLSTK</sequence>
<evidence type="ECO:0000313" key="10">
    <source>
        <dbReference type="Proteomes" id="UP000267418"/>
    </source>
</evidence>
<reference evidence="9 10" key="1">
    <citation type="submission" date="2018-12" db="EMBL/GenBank/DDBJ databases">
        <title>The genome of Variovorax gossypii DSM 100435.</title>
        <authorList>
            <person name="Gao J."/>
            <person name="Sun J."/>
        </authorList>
    </citation>
    <scope>NUCLEOTIDE SEQUENCE [LARGE SCALE GENOMIC DNA]</scope>
    <source>
        <strain evidence="9 10">DSM 100435</strain>
    </source>
</reference>
<dbReference type="AlphaFoldDB" id="A0A3S0H2U3"/>
<keyword evidence="2 6" id="KW-0349">Heme</keyword>
<comment type="PTM">
    <text evidence="6">Binds 1 heme c group covalently per subunit.</text>
</comment>
<dbReference type="Gene3D" id="1.10.760.10">
    <property type="entry name" value="Cytochrome c-like domain"/>
    <property type="match status" value="1"/>
</dbReference>
<evidence type="ECO:0000256" key="7">
    <source>
        <dbReference type="SAM" id="SignalP"/>
    </source>
</evidence>
<keyword evidence="4" id="KW-0249">Electron transport</keyword>
<keyword evidence="10" id="KW-1185">Reference proteome</keyword>
<keyword evidence="5 6" id="KW-0408">Iron</keyword>
<feature type="domain" description="Cytochrome c" evidence="8">
    <location>
        <begin position="16"/>
        <end position="104"/>
    </location>
</feature>
<evidence type="ECO:0000256" key="6">
    <source>
        <dbReference type="PIRSR" id="PIRSR602324-1"/>
    </source>
</evidence>
<dbReference type="PROSITE" id="PS51007">
    <property type="entry name" value="CYTC"/>
    <property type="match status" value="1"/>
</dbReference>
<dbReference type="InterPro" id="IPR002324">
    <property type="entry name" value="Cyt_c_ID"/>
</dbReference>
<feature type="signal peptide" evidence="7">
    <location>
        <begin position="1"/>
        <end position="23"/>
    </location>
</feature>
<evidence type="ECO:0000256" key="5">
    <source>
        <dbReference type="ARBA" id="ARBA00023004"/>
    </source>
</evidence>
<evidence type="ECO:0000256" key="3">
    <source>
        <dbReference type="ARBA" id="ARBA00022723"/>
    </source>
</evidence>
<dbReference type="InterPro" id="IPR036909">
    <property type="entry name" value="Cyt_c-like_dom_sf"/>
</dbReference>
<feature type="binding site" description="covalent" evidence="6">
    <location>
        <position position="82"/>
    </location>
    <ligand>
        <name>heme c</name>
        <dbReference type="ChEBI" id="CHEBI:61717"/>
    </ligand>
</feature>
<gene>
    <name evidence="9" type="ORF">EJP69_00865</name>
</gene>
<dbReference type="InterPro" id="IPR009056">
    <property type="entry name" value="Cyt_c-like_dom"/>
</dbReference>
<comment type="caution">
    <text evidence="9">The sequence shown here is derived from an EMBL/GenBank/DDBJ whole genome shotgun (WGS) entry which is preliminary data.</text>
</comment>
<dbReference type="GO" id="GO:0009055">
    <property type="term" value="F:electron transfer activity"/>
    <property type="evidence" value="ECO:0007669"/>
    <property type="project" value="InterPro"/>
</dbReference>
<evidence type="ECO:0000259" key="8">
    <source>
        <dbReference type="PROSITE" id="PS51007"/>
    </source>
</evidence>
<proteinExistence type="predicted"/>
<dbReference type="GO" id="GO:0005506">
    <property type="term" value="F:iron ion binding"/>
    <property type="evidence" value="ECO:0007669"/>
    <property type="project" value="InterPro"/>
</dbReference>
<dbReference type="EMBL" id="RXOE01000001">
    <property type="protein sequence ID" value="RTQ36336.1"/>
    <property type="molecule type" value="Genomic_DNA"/>
</dbReference>
<dbReference type="Proteomes" id="UP000267418">
    <property type="component" value="Unassembled WGS sequence"/>
</dbReference>
<feature type="binding site" description="covalent" evidence="6">
    <location>
        <position position="33"/>
    </location>
    <ligand>
        <name>heme c</name>
        <dbReference type="ChEBI" id="CHEBI:61717"/>
    </ligand>
</feature>
<dbReference type="RefSeq" id="WP_126468430.1">
    <property type="nucleotide sequence ID" value="NZ_RXOE01000001.1"/>
</dbReference>
<feature type="binding site" description="covalent" evidence="6">
    <location>
        <position position="37"/>
    </location>
    <ligand>
        <name>heme c</name>
        <dbReference type="ChEBI" id="CHEBI:61717"/>
    </ligand>
</feature>
<evidence type="ECO:0000256" key="4">
    <source>
        <dbReference type="ARBA" id="ARBA00022982"/>
    </source>
</evidence>
<evidence type="ECO:0000313" key="9">
    <source>
        <dbReference type="EMBL" id="RTQ36336.1"/>
    </source>
</evidence>
<feature type="chain" id="PRO_5018624234" evidence="7">
    <location>
        <begin position="24"/>
        <end position="104"/>
    </location>
</feature>
<keyword evidence="1" id="KW-0813">Transport</keyword>
<evidence type="ECO:0000256" key="1">
    <source>
        <dbReference type="ARBA" id="ARBA00022448"/>
    </source>
</evidence>
<dbReference type="PRINTS" id="PR00606">
    <property type="entry name" value="CYTCHROMECID"/>
</dbReference>
<dbReference type="GO" id="GO:0020037">
    <property type="term" value="F:heme binding"/>
    <property type="evidence" value="ECO:0007669"/>
    <property type="project" value="InterPro"/>
</dbReference>
<evidence type="ECO:0000256" key="2">
    <source>
        <dbReference type="ARBA" id="ARBA00022617"/>
    </source>
</evidence>
<organism evidence="9 10">
    <name type="scientific">Variovorax gossypii</name>
    <dbReference type="NCBI Taxonomy" id="1679495"/>
    <lineage>
        <taxon>Bacteria</taxon>
        <taxon>Pseudomonadati</taxon>
        <taxon>Pseudomonadota</taxon>
        <taxon>Betaproteobacteria</taxon>
        <taxon>Burkholderiales</taxon>
        <taxon>Comamonadaceae</taxon>
        <taxon>Variovorax</taxon>
    </lineage>
</organism>
<dbReference type="Pfam" id="PF00034">
    <property type="entry name" value="Cytochrom_C"/>
    <property type="match status" value="1"/>
</dbReference>
<accession>A0A3S0H2U3</accession>
<dbReference type="SUPFAM" id="SSF46626">
    <property type="entry name" value="Cytochrome c"/>
    <property type="match status" value="1"/>
</dbReference>
<keyword evidence="3 6" id="KW-0479">Metal-binding</keyword>
<keyword evidence="7" id="KW-0732">Signal</keyword>
<protein>
    <submittedName>
        <fullName evidence="9">C-type cytochrome</fullName>
    </submittedName>
</protein>